<organism evidence="1 2">
    <name type="scientific">Actinomadura graeca</name>
    <dbReference type="NCBI Taxonomy" id="2750812"/>
    <lineage>
        <taxon>Bacteria</taxon>
        <taxon>Bacillati</taxon>
        <taxon>Actinomycetota</taxon>
        <taxon>Actinomycetes</taxon>
        <taxon>Streptosporangiales</taxon>
        <taxon>Thermomonosporaceae</taxon>
        <taxon>Actinomadura</taxon>
    </lineage>
</organism>
<dbReference type="RefSeq" id="WP_231330597.1">
    <property type="nucleotide sequence ID" value="NZ_CP059572.1"/>
</dbReference>
<gene>
    <name evidence="1" type="ORF">AGRA3207_006086</name>
</gene>
<evidence type="ECO:0000313" key="1">
    <source>
        <dbReference type="EMBL" id="QXJ24708.1"/>
    </source>
</evidence>
<protein>
    <submittedName>
        <fullName evidence="1">XRE family transcriptional regulator</fullName>
    </submittedName>
</protein>
<accession>A0ABX8R1H0</accession>
<keyword evidence="2" id="KW-1185">Reference proteome</keyword>
<dbReference type="EMBL" id="CP059572">
    <property type="protein sequence ID" value="QXJ24708.1"/>
    <property type="molecule type" value="Genomic_DNA"/>
</dbReference>
<sequence length="329" mass="35199">MKRRAAIHIISALGAGGVVPPGVLEEFLSGIDHVLDAGTDLEEWDRVVYDYGHQLYRRPFTVLISALTADIVAVGELLETSRPPNEQAGLLRVSAGLSGILADTLGNMGDDRAARRTWSTARRAADASGDRALRVWTRGRAAQHATWAGSSHQAVMTMVDAASEIADGVPSSGLARAYAAGAYTAALYNDHKTASTNLTKLKRTFDQLPHRPGEPTVLGFQESQLHWNEAYVRTASGGKGASDAIDNARTLYPSTAVAPIVNLHLMQAINLAADNDVHEGLNLAVTSLTDRPRPVMATRQLVEQLLNTIPRAARVLPAARELHALTAAI</sequence>
<name>A0ABX8R1H0_9ACTN</name>
<dbReference type="Proteomes" id="UP001049518">
    <property type="component" value="Chromosome"/>
</dbReference>
<proteinExistence type="predicted"/>
<evidence type="ECO:0000313" key="2">
    <source>
        <dbReference type="Proteomes" id="UP001049518"/>
    </source>
</evidence>
<reference evidence="1" key="1">
    <citation type="submission" date="2020-07" db="EMBL/GenBank/DDBJ databases">
        <authorList>
            <person name="Tarantini F.S."/>
            <person name="Hong K.W."/>
            <person name="Chan K.G."/>
        </authorList>
    </citation>
    <scope>NUCLEOTIDE SEQUENCE</scope>
    <source>
        <strain evidence="1">32-07</strain>
    </source>
</reference>